<dbReference type="Proteomes" id="UP000031307">
    <property type="component" value="Unassembled WGS sequence"/>
</dbReference>
<dbReference type="PATRIC" id="fig|83552.4.peg.2695"/>
<gene>
    <name evidence="1" type="ORF">DB43_AR00020</name>
</gene>
<name>A0A0C1E440_9BACT</name>
<reference evidence="1 2" key="1">
    <citation type="journal article" date="2014" name="Mol. Biol. Evol.">
        <title>Massive expansion of Ubiquitination-related gene families within the Chlamydiae.</title>
        <authorList>
            <person name="Domman D."/>
            <person name="Collingro A."/>
            <person name="Lagkouvardos I."/>
            <person name="Gehre L."/>
            <person name="Weinmaier T."/>
            <person name="Rattei T."/>
            <person name="Subtil A."/>
            <person name="Horn M."/>
        </authorList>
    </citation>
    <scope>NUCLEOTIDE SEQUENCE [LARGE SCALE GENOMIC DNA]</scope>
    <source>
        <strain evidence="1 2">OEW1</strain>
    </source>
</reference>
<dbReference type="EMBL" id="JSAM01000128">
    <property type="protein sequence ID" value="KIA76187.1"/>
    <property type="molecule type" value="Genomic_DNA"/>
</dbReference>
<dbReference type="SUPFAM" id="SSF50494">
    <property type="entry name" value="Trypsin-like serine proteases"/>
    <property type="match status" value="1"/>
</dbReference>
<evidence type="ECO:0000313" key="2">
    <source>
        <dbReference type="Proteomes" id="UP000031307"/>
    </source>
</evidence>
<protein>
    <recommendedName>
        <fullName evidence="3">Serine protease</fullName>
    </recommendedName>
</protein>
<proteinExistence type="predicted"/>
<dbReference type="AlphaFoldDB" id="A0A0C1E440"/>
<dbReference type="InterPro" id="IPR009003">
    <property type="entry name" value="Peptidase_S1_PA"/>
</dbReference>
<organism evidence="1 2">
    <name type="scientific">Parachlamydia acanthamoebae</name>
    <dbReference type="NCBI Taxonomy" id="83552"/>
    <lineage>
        <taxon>Bacteria</taxon>
        <taxon>Pseudomonadati</taxon>
        <taxon>Chlamydiota</taxon>
        <taxon>Chlamydiia</taxon>
        <taxon>Parachlamydiales</taxon>
        <taxon>Parachlamydiaceae</taxon>
        <taxon>Parachlamydia</taxon>
    </lineage>
</organism>
<comment type="caution">
    <text evidence="1">The sequence shown here is derived from an EMBL/GenBank/DDBJ whole genome shotgun (WGS) entry which is preliminary data.</text>
</comment>
<sequence>MSVMYSYTDYSSSVKAFESLIPATGASQYASLLGQFRVQRLPQANICEVIQKDPVEEGHLNDPYDVSLAETLKKIQAAVGKVNDETGQLGTCSLLSFNLAIVPYHCIAGQELKNLTVVFQNVIYNRRECRGEPFPVQGVVECDVELDYAIMQLGGDPGRKYGWLPLCQDSGICSEPLLLHHPLGKPLKVSVHHMENDTKTTPIFGRLLTYHDTDYGSSGGAYVNPRGHFFAMHLGTEREMTGFNLLRIAISIETMIQHHPRGLLSAFARKELPQDATIQTRQCVERLTPYDYPYITLEKFIHANLSNGNYILRKPTRDLPGVMIEHYQAKHTPQWPKPYPGKKGSSFNGFYLDEIIELAEAIMASRPLFREFHAKNVAGNLIRINSADILVSKELSKKLKNVRTVNLYAAFDFQTKYWSIHFYPEK</sequence>
<evidence type="ECO:0008006" key="3">
    <source>
        <dbReference type="Google" id="ProtNLM"/>
    </source>
</evidence>
<evidence type="ECO:0000313" key="1">
    <source>
        <dbReference type="EMBL" id="KIA76187.1"/>
    </source>
</evidence>
<accession>A0A0C1E440</accession>